<dbReference type="PANTHER" id="PTHR30244:SF34">
    <property type="entry name" value="DTDP-4-AMINO-4,6-DIDEOXYGALACTOSE TRANSAMINASE"/>
    <property type="match status" value="1"/>
</dbReference>
<sequence>MTHPIPIAKPIITQKEINEVVKVLRSGHLSQGKWVEEFEKDFAKFIGSKFAIATSSGTAALYLALLSLGIKAHDEVVTTSFSFIASSNAIIYLGAKPVFVDINPHTYNIDTDLIEKYITPRTRAILPVHLYGLPADMIKVRKIAKRYNLIVIEDACQAHGASIKSKKVGTFGDAGCFSFYPTKNMTTGEGGVITTNSAKLAKKIKLLREHGMRKRYHHEILGFNFRMTNISAALGIEQLKKLPEYNLQRVKNAAFLTSRLSPIKQLLTPSIPNGFNHVFHQYTIQIRQGKIVREKLMQFLSQNGVSTVIYYPIPIHKQKFMKQQYKNLNLVQTQAISQQVLSLPVHPNLSYKELQKITDLINLFYKNQV</sequence>
<dbReference type="FunFam" id="3.40.640.10:FF:000089">
    <property type="entry name" value="Aminotransferase, DegT/DnrJ/EryC1/StrS family"/>
    <property type="match status" value="1"/>
</dbReference>
<organism evidence="6 7">
    <name type="scientific">Candidatus Daviesbacteria bacterium RIFCSPLOWO2_01_FULL_40_24</name>
    <dbReference type="NCBI Taxonomy" id="1797787"/>
    <lineage>
        <taxon>Bacteria</taxon>
        <taxon>Candidatus Daviesiibacteriota</taxon>
    </lineage>
</organism>
<keyword evidence="1 4" id="KW-0663">Pyridoxal phosphate</keyword>
<evidence type="ECO:0000313" key="7">
    <source>
        <dbReference type="Proteomes" id="UP000178017"/>
    </source>
</evidence>
<dbReference type="CDD" id="cd00616">
    <property type="entry name" value="AHBA_syn"/>
    <property type="match status" value="1"/>
</dbReference>
<comment type="caution">
    <text evidence="6">The sequence shown here is derived from an EMBL/GenBank/DDBJ whole genome shotgun (WGS) entry which is preliminary data.</text>
</comment>
<dbReference type="PANTHER" id="PTHR30244">
    <property type="entry name" value="TRANSAMINASE"/>
    <property type="match status" value="1"/>
</dbReference>
<evidence type="ECO:0000256" key="5">
    <source>
        <dbReference type="RuleBase" id="RU004508"/>
    </source>
</evidence>
<accession>A0A1F5MJA3</accession>
<dbReference type="Gene3D" id="3.40.640.10">
    <property type="entry name" value="Type I PLP-dependent aspartate aminotransferase-like (Major domain)"/>
    <property type="match status" value="1"/>
</dbReference>
<proteinExistence type="inferred from homology"/>
<dbReference type="InterPro" id="IPR015422">
    <property type="entry name" value="PyrdxlP-dep_Trfase_small"/>
</dbReference>
<dbReference type="InterPro" id="IPR015424">
    <property type="entry name" value="PyrdxlP-dep_Trfase"/>
</dbReference>
<keyword evidence="6" id="KW-0032">Aminotransferase</keyword>
<gene>
    <name evidence="6" type="ORF">A3B49_01010</name>
</gene>
<dbReference type="InterPro" id="IPR015421">
    <property type="entry name" value="PyrdxlP-dep_Trfase_major"/>
</dbReference>
<keyword evidence="6" id="KW-0808">Transferase</keyword>
<dbReference type="EMBL" id="MFDO01000018">
    <property type="protein sequence ID" value="OGE65451.1"/>
    <property type="molecule type" value="Genomic_DNA"/>
</dbReference>
<evidence type="ECO:0000256" key="1">
    <source>
        <dbReference type="ARBA" id="ARBA00022898"/>
    </source>
</evidence>
<reference evidence="6 7" key="1">
    <citation type="journal article" date="2016" name="Nat. Commun.">
        <title>Thousands of microbial genomes shed light on interconnected biogeochemical processes in an aquifer system.</title>
        <authorList>
            <person name="Anantharaman K."/>
            <person name="Brown C.T."/>
            <person name="Hug L.A."/>
            <person name="Sharon I."/>
            <person name="Castelle C.J."/>
            <person name="Probst A.J."/>
            <person name="Thomas B.C."/>
            <person name="Singh A."/>
            <person name="Wilkins M.J."/>
            <person name="Karaoz U."/>
            <person name="Brodie E.L."/>
            <person name="Williams K.H."/>
            <person name="Hubbard S.S."/>
            <person name="Banfield J.F."/>
        </authorList>
    </citation>
    <scope>NUCLEOTIDE SEQUENCE [LARGE SCALE GENOMIC DNA]</scope>
</reference>
<dbReference type="GO" id="GO:0030170">
    <property type="term" value="F:pyridoxal phosphate binding"/>
    <property type="evidence" value="ECO:0007669"/>
    <property type="project" value="UniProtKB-ARBA"/>
</dbReference>
<evidence type="ECO:0000256" key="3">
    <source>
        <dbReference type="PIRSR" id="PIRSR000390-1"/>
    </source>
</evidence>
<dbReference type="Pfam" id="PF01041">
    <property type="entry name" value="DegT_DnrJ_EryC1"/>
    <property type="match status" value="1"/>
</dbReference>
<feature type="active site" description="Proton acceptor" evidence="3">
    <location>
        <position position="183"/>
    </location>
</feature>
<dbReference type="Gene3D" id="3.90.1150.10">
    <property type="entry name" value="Aspartate Aminotransferase, domain 1"/>
    <property type="match status" value="1"/>
</dbReference>
<evidence type="ECO:0000313" key="6">
    <source>
        <dbReference type="EMBL" id="OGE65451.1"/>
    </source>
</evidence>
<dbReference type="GO" id="GO:0008483">
    <property type="term" value="F:transaminase activity"/>
    <property type="evidence" value="ECO:0007669"/>
    <property type="project" value="UniProtKB-KW"/>
</dbReference>
<dbReference type="InterPro" id="IPR000653">
    <property type="entry name" value="DegT/StrS_aminotransferase"/>
</dbReference>
<evidence type="ECO:0000256" key="4">
    <source>
        <dbReference type="PIRSR" id="PIRSR000390-2"/>
    </source>
</evidence>
<protein>
    <submittedName>
        <fullName evidence="6">Aminotransferase DegT</fullName>
    </submittedName>
</protein>
<dbReference type="PIRSF" id="PIRSF000390">
    <property type="entry name" value="PLP_StrS"/>
    <property type="match status" value="1"/>
</dbReference>
<dbReference type="AlphaFoldDB" id="A0A1F5MJA3"/>
<dbReference type="SUPFAM" id="SSF53383">
    <property type="entry name" value="PLP-dependent transferases"/>
    <property type="match status" value="1"/>
</dbReference>
<dbReference type="GO" id="GO:0000271">
    <property type="term" value="P:polysaccharide biosynthetic process"/>
    <property type="evidence" value="ECO:0007669"/>
    <property type="project" value="TreeGrafter"/>
</dbReference>
<dbReference type="Proteomes" id="UP000178017">
    <property type="component" value="Unassembled WGS sequence"/>
</dbReference>
<comment type="similarity">
    <text evidence="2 5">Belongs to the DegT/DnrJ/EryC1 family.</text>
</comment>
<name>A0A1F5MJA3_9BACT</name>
<feature type="modified residue" description="N6-(pyridoxal phosphate)lysine" evidence="4">
    <location>
        <position position="183"/>
    </location>
</feature>
<evidence type="ECO:0000256" key="2">
    <source>
        <dbReference type="ARBA" id="ARBA00037999"/>
    </source>
</evidence>